<accession>A0A0G0PU28</accession>
<reference evidence="2 3" key="1">
    <citation type="journal article" date="2015" name="Nature">
        <title>rRNA introns, odd ribosomes, and small enigmatic genomes across a large radiation of phyla.</title>
        <authorList>
            <person name="Brown C.T."/>
            <person name="Hug L.A."/>
            <person name="Thomas B.C."/>
            <person name="Sharon I."/>
            <person name="Castelle C.J."/>
            <person name="Singh A."/>
            <person name="Wilkins M.J."/>
            <person name="Williams K.H."/>
            <person name="Banfield J.F."/>
        </authorList>
    </citation>
    <scope>NUCLEOTIDE SEQUENCE [LARGE SCALE GENOMIC DNA]</scope>
</reference>
<name>A0A0G0PU28_9BACT</name>
<comment type="caution">
    <text evidence="2">The sequence shown here is derived from an EMBL/GenBank/DDBJ whole genome shotgun (WGS) entry which is preliminary data.</text>
</comment>
<evidence type="ECO:0000313" key="2">
    <source>
        <dbReference type="EMBL" id="KKR31649.1"/>
    </source>
</evidence>
<sequence length="84" mass="9805">MEDCVILESALKATLDTSKQRLKALEQKQHKDRNNLRALKPDSNSIRAEICRIELKVNRRAIRRAQHYVVSDQRLLRIATCHAR</sequence>
<keyword evidence="1" id="KW-0175">Coiled coil</keyword>
<protein>
    <submittedName>
        <fullName evidence="2">Uncharacterized protein</fullName>
    </submittedName>
</protein>
<feature type="coiled-coil region" evidence="1">
    <location>
        <begin position="8"/>
        <end position="35"/>
    </location>
</feature>
<gene>
    <name evidence="2" type="ORF">UT63_C0064G0031</name>
</gene>
<evidence type="ECO:0000256" key="1">
    <source>
        <dbReference type="SAM" id="Coils"/>
    </source>
</evidence>
<evidence type="ECO:0000313" key="3">
    <source>
        <dbReference type="Proteomes" id="UP000034539"/>
    </source>
</evidence>
<dbReference type="AlphaFoldDB" id="A0A0G0PU28"/>
<dbReference type="EMBL" id="LBXN01000064">
    <property type="protein sequence ID" value="KKR31649.1"/>
    <property type="molecule type" value="Genomic_DNA"/>
</dbReference>
<dbReference type="Proteomes" id="UP000034539">
    <property type="component" value="Unassembled WGS sequence"/>
</dbReference>
<proteinExistence type="predicted"/>
<organism evidence="2 3">
    <name type="scientific">Candidatus Gottesmanbacteria bacterium GW2011_GWC2_39_8</name>
    <dbReference type="NCBI Taxonomy" id="1618450"/>
    <lineage>
        <taxon>Bacteria</taxon>
        <taxon>Candidatus Gottesmaniibacteriota</taxon>
    </lineage>
</organism>